<organism evidence="2">
    <name type="scientific">Cladocopium goreaui</name>
    <dbReference type="NCBI Taxonomy" id="2562237"/>
    <lineage>
        <taxon>Eukaryota</taxon>
        <taxon>Sar</taxon>
        <taxon>Alveolata</taxon>
        <taxon>Dinophyceae</taxon>
        <taxon>Suessiales</taxon>
        <taxon>Symbiodiniaceae</taxon>
        <taxon>Cladocopium</taxon>
    </lineage>
</organism>
<dbReference type="EMBL" id="CAMXCT030001713">
    <property type="protein sequence ID" value="CAL4779740.1"/>
    <property type="molecule type" value="Genomic_DNA"/>
</dbReference>
<gene>
    <name evidence="2" type="ORF">C1SCF055_LOCUS19262</name>
</gene>
<dbReference type="Proteomes" id="UP001152797">
    <property type="component" value="Unassembled WGS sequence"/>
</dbReference>
<evidence type="ECO:0000313" key="3">
    <source>
        <dbReference type="EMBL" id="CAL1145803.1"/>
    </source>
</evidence>
<feature type="chain" id="PRO_5043270571" description="Secreted protein" evidence="1">
    <location>
        <begin position="17"/>
        <end position="216"/>
    </location>
</feature>
<comment type="caution">
    <text evidence="2">The sequence shown here is derived from an EMBL/GenBank/DDBJ whole genome shotgun (WGS) entry which is preliminary data.</text>
</comment>
<proteinExistence type="predicted"/>
<evidence type="ECO:0000313" key="2">
    <source>
        <dbReference type="EMBL" id="CAI3992428.1"/>
    </source>
</evidence>
<evidence type="ECO:0008006" key="5">
    <source>
        <dbReference type="Google" id="ProtNLM"/>
    </source>
</evidence>
<name>A0A9P1CK76_9DINO</name>
<reference evidence="3" key="2">
    <citation type="submission" date="2024-04" db="EMBL/GenBank/DDBJ databases">
        <authorList>
            <person name="Chen Y."/>
            <person name="Shah S."/>
            <person name="Dougan E. K."/>
            <person name="Thang M."/>
            <person name="Chan C."/>
        </authorList>
    </citation>
    <scope>NUCLEOTIDE SEQUENCE [LARGE SCALE GENOMIC DNA]</scope>
</reference>
<evidence type="ECO:0000313" key="4">
    <source>
        <dbReference type="Proteomes" id="UP001152797"/>
    </source>
</evidence>
<accession>A0A9P1CK76</accession>
<keyword evidence="1" id="KW-0732">Signal</keyword>
<dbReference type="EMBL" id="CAMXCT010001713">
    <property type="protein sequence ID" value="CAI3992428.1"/>
    <property type="molecule type" value="Genomic_DNA"/>
</dbReference>
<feature type="signal peptide" evidence="1">
    <location>
        <begin position="1"/>
        <end position="16"/>
    </location>
</feature>
<reference evidence="2" key="1">
    <citation type="submission" date="2022-10" db="EMBL/GenBank/DDBJ databases">
        <authorList>
            <person name="Chen Y."/>
            <person name="Dougan E. K."/>
            <person name="Chan C."/>
            <person name="Rhodes N."/>
            <person name="Thang M."/>
        </authorList>
    </citation>
    <scope>NUCLEOTIDE SEQUENCE</scope>
</reference>
<dbReference type="EMBL" id="CAMXCT020001713">
    <property type="protein sequence ID" value="CAL1145803.1"/>
    <property type="molecule type" value="Genomic_DNA"/>
</dbReference>
<protein>
    <recommendedName>
        <fullName evidence="5">Secreted protein</fullName>
    </recommendedName>
</protein>
<dbReference type="AlphaFoldDB" id="A0A9P1CK76"/>
<sequence length="216" mass="25149">MMLRVCWMMFGAPVLAAAFRADIMSDTNSSGGDEMCCCYKEKQAYRNICVKDGMAYWPHRGEDKDKIDYYNFTYEFLTYWELFNQKSPLNRRLYLTLTPLTSVDTTSSPEKLKLWGFWYRKLPDDQKYVKANDLFSAGQRDNYEIPEPMENGHPIWSRCGGPELEPMTLYTLADGEDTKPAPSECLKKETLKKNFAGLRVCPEKMTRFFCDCKNQC</sequence>
<evidence type="ECO:0000256" key="1">
    <source>
        <dbReference type="SAM" id="SignalP"/>
    </source>
</evidence>
<keyword evidence="4" id="KW-1185">Reference proteome</keyword>